<name>A0A917RMC4_9ACTN</name>
<gene>
    <name evidence="1" type="ORF">GCM10007964_65630</name>
</gene>
<organism evidence="1 2">
    <name type="scientific">Sphaerisporangium melleum</name>
    <dbReference type="NCBI Taxonomy" id="321316"/>
    <lineage>
        <taxon>Bacteria</taxon>
        <taxon>Bacillati</taxon>
        <taxon>Actinomycetota</taxon>
        <taxon>Actinomycetes</taxon>
        <taxon>Streptosporangiales</taxon>
        <taxon>Streptosporangiaceae</taxon>
        <taxon>Sphaerisporangium</taxon>
    </lineage>
</organism>
<protein>
    <submittedName>
        <fullName evidence="1">Uncharacterized protein</fullName>
    </submittedName>
</protein>
<keyword evidence="2" id="KW-1185">Reference proteome</keyword>
<evidence type="ECO:0000313" key="2">
    <source>
        <dbReference type="Proteomes" id="UP000645217"/>
    </source>
</evidence>
<reference evidence="1" key="2">
    <citation type="submission" date="2020-09" db="EMBL/GenBank/DDBJ databases">
        <authorList>
            <person name="Sun Q."/>
            <person name="Ohkuma M."/>
        </authorList>
    </citation>
    <scope>NUCLEOTIDE SEQUENCE</scope>
    <source>
        <strain evidence="1">JCM 13064</strain>
    </source>
</reference>
<sequence>MTNPSQTSGPRREESTPPVLWTWDAEAPCGRGVRGVTRVRDTAQRGLMAALDTMPARSHGTIRTAQLDILAFPYPDYVYGPVLMDAYRDDTGRIVVRTAALRHP</sequence>
<proteinExistence type="predicted"/>
<comment type="caution">
    <text evidence="1">The sequence shown here is derived from an EMBL/GenBank/DDBJ whole genome shotgun (WGS) entry which is preliminary data.</text>
</comment>
<accession>A0A917RMC4</accession>
<dbReference type="Proteomes" id="UP000645217">
    <property type="component" value="Unassembled WGS sequence"/>
</dbReference>
<reference evidence="1" key="1">
    <citation type="journal article" date="2014" name="Int. J. Syst. Evol. Microbiol.">
        <title>Complete genome sequence of Corynebacterium casei LMG S-19264T (=DSM 44701T), isolated from a smear-ripened cheese.</title>
        <authorList>
            <consortium name="US DOE Joint Genome Institute (JGI-PGF)"/>
            <person name="Walter F."/>
            <person name="Albersmeier A."/>
            <person name="Kalinowski J."/>
            <person name="Ruckert C."/>
        </authorList>
    </citation>
    <scope>NUCLEOTIDE SEQUENCE</scope>
    <source>
        <strain evidence="1">JCM 13064</strain>
    </source>
</reference>
<dbReference type="EMBL" id="BMNT01000049">
    <property type="protein sequence ID" value="GGL14517.1"/>
    <property type="molecule type" value="Genomic_DNA"/>
</dbReference>
<evidence type="ECO:0000313" key="1">
    <source>
        <dbReference type="EMBL" id="GGL14517.1"/>
    </source>
</evidence>
<dbReference type="RefSeq" id="WP_189166962.1">
    <property type="nucleotide sequence ID" value="NZ_BMNT01000049.1"/>
</dbReference>
<dbReference type="AlphaFoldDB" id="A0A917RMC4"/>